<gene>
    <name evidence="5" type="ORF">KTH90_16795</name>
</gene>
<keyword evidence="6" id="KW-1185">Reference proteome</keyword>
<dbReference type="EMBL" id="JAHQCX010000012">
    <property type="protein sequence ID" value="MBU9727670.1"/>
    <property type="molecule type" value="Genomic_DNA"/>
</dbReference>
<dbReference type="RefSeq" id="WP_238727085.1">
    <property type="nucleotide sequence ID" value="NZ_JAHQCX010000012.1"/>
</dbReference>
<keyword evidence="2" id="KW-0479">Metal-binding</keyword>
<feature type="domain" description="HpcH/HpaI aldolase/citrate lyase" evidence="4">
    <location>
        <begin position="19"/>
        <end position="212"/>
    </location>
</feature>
<dbReference type="InterPro" id="IPR050251">
    <property type="entry name" value="HpcH-HpaI_aldolase"/>
</dbReference>
<evidence type="ECO:0000259" key="4">
    <source>
        <dbReference type="Pfam" id="PF03328"/>
    </source>
</evidence>
<proteinExistence type="inferred from homology"/>
<dbReference type="Proteomes" id="UP001314681">
    <property type="component" value="Unassembled WGS sequence"/>
</dbReference>
<sequence>MKDLKQLLKTRPVFGTTLTSMSSVMAEVIGAYGMDYLFIDAEHTPCEVTGLREVVLASENAGIAPLIRTTRPDEIEIRKALEIGAAGIICPHCKTRQDVETMIAGAKFPPLGHRGYDCGVHAARYGGYGYDPVTYMNHCHEKQLVIPMCEDYEFIDNIDDILEVEGIDAICFGPADYAMSLNITKLYKIDHPQVRKGLDMLMEKTARKGIEVMLVANPPTYEAIDNLLNMGVRMVTLASEIIILQQSLRDIKEKVLDRYQER</sequence>
<dbReference type="Pfam" id="PF03328">
    <property type="entry name" value="HpcH_HpaI"/>
    <property type="match status" value="1"/>
</dbReference>
<comment type="caution">
    <text evidence="5">The sequence shown here is derived from an EMBL/GenBank/DDBJ whole genome shotgun (WGS) entry which is preliminary data.</text>
</comment>
<dbReference type="PANTHER" id="PTHR30502:SF0">
    <property type="entry name" value="PHOSPHOENOLPYRUVATE CARBOXYLASE FAMILY PROTEIN"/>
    <property type="match status" value="1"/>
</dbReference>
<dbReference type="SUPFAM" id="SSF51621">
    <property type="entry name" value="Phosphoenolpyruvate/pyruvate domain"/>
    <property type="match status" value="1"/>
</dbReference>
<keyword evidence="3" id="KW-0456">Lyase</keyword>
<evidence type="ECO:0000313" key="6">
    <source>
        <dbReference type="Proteomes" id="UP001314681"/>
    </source>
</evidence>
<evidence type="ECO:0000256" key="1">
    <source>
        <dbReference type="ARBA" id="ARBA00005568"/>
    </source>
</evidence>
<accession>A0ABS6KAX2</accession>
<dbReference type="PANTHER" id="PTHR30502">
    <property type="entry name" value="2-KETO-3-DEOXY-L-RHAMNONATE ALDOLASE"/>
    <property type="match status" value="1"/>
</dbReference>
<protein>
    <recommendedName>
        <fullName evidence="4">HpcH/HpaI aldolase/citrate lyase domain-containing protein</fullName>
    </recommendedName>
</protein>
<dbReference type="InterPro" id="IPR040442">
    <property type="entry name" value="Pyrv_kinase-like_dom_sf"/>
</dbReference>
<dbReference type="InterPro" id="IPR015813">
    <property type="entry name" value="Pyrv/PenolPyrv_kinase-like_dom"/>
</dbReference>
<evidence type="ECO:0000313" key="5">
    <source>
        <dbReference type="EMBL" id="MBU9727670.1"/>
    </source>
</evidence>
<dbReference type="Gene3D" id="3.20.20.60">
    <property type="entry name" value="Phosphoenolpyruvate-binding domains"/>
    <property type="match status" value="1"/>
</dbReference>
<organism evidence="5 6">
    <name type="scientific">Diplocloster modestus</name>
    <dbReference type="NCBI Taxonomy" id="2850322"/>
    <lineage>
        <taxon>Bacteria</taxon>
        <taxon>Bacillati</taxon>
        <taxon>Bacillota</taxon>
        <taxon>Clostridia</taxon>
        <taxon>Lachnospirales</taxon>
        <taxon>Lachnospiraceae</taxon>
        <taxon>Diplocloster</taxon>
    </lineage>
</organism>
<evidence type="ECO:0000256" key="2">
    <source>
        <dbReference type="ARBA" id="ARBA00022723"/>
    </source>
</evidence>
<name>A0ABS6KAX2_9FIRM</name>
<comment type="similarity">
    <text evidence="1">Belongs to the HpcH/HpaI aldolase family.</text>
</comment>
<evidence type="ECO:0000256" key="3">
    <source>
        <dbReference type="ARBA" id="ARBA00023239"/>
    </source>
</evidence>
<reference evidence="5 6" key="1">
    <citation type="submission" date="2021-06" db="EMBL/GenBank/DDBJ databases">
        <title>Description of novel taxa of the family Lachnospiraceae.</title>
        <authorList>
            <person name="Chaplin A.V."/>
            <person name="Sokolova S.R."/>
            <person name="Pikina A.P."/>
            <person name="Korzhanova M."/>
            <person name="Belova V."/>
            <person name="Korostin D."/>
            <person name="Efimov B.A."/>
        </authorList>
    </citation>
    <scope>NUCLEOTIDE SEQUENCE [LARGE SCALE GENOMIC DNA]</scope>
    <source>
        <strain evidence="5 6">ASD4241</strain>
    </source>
</reference>
<dbReference type="InterPro" id="IPR005000">
    <property type="entry name" value="Aldolase/citrate-lyase_domain"/>
</dbReference>